<feature type="signal peptide" evidence="16">
    <location>
        <begin position="1"/>
        <end position="33"/>
    </location>
</feature>
<proteinExistence type="inferred from homology"/>
<evidence type="ECO:0000313" key="21">
    <source>
        <dbReference type="Proteomes" id="UP000762586"/>
    </source>
</evidence>
<dbReference type="CDD" id="cd01347">
    <property type="entry name" value="ligand_gated_channel"/>
    <property type="match status" value="1"/>
</dbReference>
<evidence type="ECO:0000256" key="10">
    <source>
        <dbReference type="ARBA" id="ARBA00023077"/>
    </source>
</evidence>
<dbReference type="EMBL" id="JACGET010000011">
    <property type="protein sequence ID" value="MBN3106463.1"/>
    <property type="molecule type" value="Genomic_DNA"/>
</dbReference>
<dbReference type="GO" id="GO:0015891">
    <property type="term" value="P:siderophore transport"/>
    <property type="evidence" value="ECO:0007669"/>
    <property type="project" value="InterPro"/>
</dbReference>
<dbReference type="PANTHER" id="PTHR32552">
    <property type="entry name" value="FERRICHROME IRON RECEPTOR-RELATED"/>
    <property type="match status" value="1"/>
</dbReference>
<evidence type="ECO:0000256" key="12">
    <source>
        <dbReference type="ARBA" id="ARBA00023170"/>
    </source>
</evidence>
<organism evidence="19 20">
    <name type="scientific">Pectobacterium brasiliense</name>
    <dbReference type="NCBI Taxonomy" id="180957"/>
    <lineage>
        <taxon>Bacteria</taxon>
        <taxon>Pseudomonadati</taxon>
        <taxon>Pseudomonadota</taxon>
        <taxon>Gammaproteobacteria</taxon>
        <taxon>Enterobacterales</taxon>
        <taxon>Pectobacteriaceae</taxon>
        <taxon>Pectobacterium</taxon>
    </lineage>
</organism>
<dbReference type="Gene3D" id="3.55.50.30">
    <property type="match status" value="1"/>
</dbReference>
<dbReference type="NCBIfam" id="TIGR01783">
    <property type="entry name" value="TonB-siderophor"/>
    <property type="match status" value="1"/>
</dbReference>
<keyword evidence="11 14" id="KW-0472">Membrane</keyword>
<evidence type="ECO:0000256" key="14">
    <source>
        <dbReference type="PROSITE-ProRule" id="PRU01360"/>
    </source>
</evidence>
<dbReference type="FunFam" id="2.170.130.10:FF:000001">
    <property type="entry name" value="Catecholate siderophore TonB-dependent receptor"/>
    <property type="match status" value="1"/>
</dbReference>
<comment type="subcellular location">
    <subcellularLocation>
        <location evidence="1 14">Cell outer membrane</location>
        <topology evidence="1 14">Multi-pass membrane protein</topology>
    </subcellularLocation>
</comment>
<dbReference type="Pfam" id="PF07715">
    <property type="entry name" value="Plug"/>
    <property type="match status" value="1"/>
</dbReference>
<evidence type="ECO:0000313" key="20">
    <source>
        <dbReference type="Proteomes" id="UP000269351"/>
    </source>
</evidence>
<dbReference type="Gene3D" id="2.40.170.20">
    <property type="entry name" value="TonB-dependent receptor, beta-barrel domain"/>
    <property type="match status" value="1"/>
</dbReference>
<evidence type="ECO:0000313" key="18">
    <source>
        <dbReference type="EMBL" id="MBN3106463.1"/>
    </source>
</evidence>
<evidence type="ECO:0000256" key="16">
    <source>
        <dbReference type="SAM" id="SignalP"/>
    </source>
</evidence>
<dbReference type="GO" id="GO:0015344">
    <property type="term" value="F:siderophore uptake transmembrane transporter activity"/>
    <property type="evidence" value="ECO:0007669"/>
    <property type="project" value="TreeGrafter"/>
</dbReference>
<feature type="domain" description="Secretin/TonB short N-terminal" evidence="17">
    <location>
        <begin position="62"/>
        <end position="113"/>
    </location>
</feature>
<evidence type="ECO:0000256" key="9">
    <source>
        <dbReference type="ARBA" id="ARBA00023065"/>
    </source>
</evidence>
<evidence type="ECO:0000256" key="11">
    <source>
        <dbReference type="ARBA" id="ARBA00023136"/>
    </source>
</evidence>
<dbReference type="InterPro" id="IPR039426">
    <property type="entry name" value="TonB-dep_rcpt-like"/>
</dbReference>
<dbReference type="Gene3D" id="2.170.130.10">
    <property type="entry name" value="TonB-dependent receptor, plug domain"/>
    <property type="match status" value="1"/>
</dbReference>
<name>A0A433NJ94_9GAMM</name>
<evidence type="ECO:0000259" key="17">
    <source>
        <dbReference type="SMART" id="SM00965"/>
    </source>
</evidence>
<keyword evidence="5" id="KW-0410">Iron transport</keyword>
<evidence type="ECO:0000256" key="6">
    <source>
        <dbReference type="ARBA" id="ARBA00022692"/>
    </source>
</evidence>
<keyword evidence="12 19" id="KW-0675">Receptor</keyword>
<dbReference type="InterPro" id="IPR037066">
    <property type="entry name" value="Plug_dom_sf"/>
</dbReference>
<keyword evidence="13 14" id="KW-0998">Cell outer membrane</keyword>
<dbReference type="PROSITE" id="PS52016">
    <property type="entry name" value="TONB_DEPENDENT_REC_3"/>
    <property type="match status" value="1"/>
</dbReference>
<sequence length="797" mass="87942">MVKFRTHLLARTLRAGVLGASFASVLPMATAYAASAAPVQQYAVSSGPLNQVLNQFAQQAGVLLSYDPAVVAGKRGAGLQGNYSVEQGFQQILSNSGLSAQYSADGSVTLVQRTASDPVPVSAPVTAKNDRIVVTAPPNTAMKLDVPISETPRAVAVVTEKQIEERGAQKIDQALRYSSGILATPYGPDNKAEWVTIRGFSDQSRFQNGLATLNEDGFYGQQIEAFGVERIEVLKGPASVLYGQNPPGGLVNVITKRPTRLPQGKIELEYGSNDYRHLAVDSAGPLNDDGSVLYRVVALARDTSGEMDFSKSKRLYLAPSVTFLGEDTELTVLASYMDTKSDTTNGFKLPYGTLHGTPFGKVGYKTSLGEPGMNRHDTRQFTLGYEFTHHLNDTWTFHQNVNYTYLNLDLRNAYALGMYTDPVTNVVSDRLANRGLTYRDGFAQNWATDNRLVGEWQWEDIENTLLLGFDYRRANTQSRDGNLYSFGQPIDIFNPVYGNYTSPDSQLFAHRSGRHQTGYYVQNQIKYDERLIFLLGGRYDVAKSRDRNFSSGADTRTDDTKFTKTAGVMYLFDNGISPYVSYSESFLPVSGRDGYQRPYVPEEGQQTEMGVKYTPEGFNGYASAALFNLEQKNVKTTDPKNPNLTIQAGEARSRGLELEFSGEVYTGLTLTANYTYNEVETTKSGSVGEVGKRLPGLPEQIVSGWATYAFNGKLEGLSIGSGVRYVGSSYGDIANSADMKVPAYTLWDAMIAYDFSKDWRLQVNATNLTNREYVSACNYWCYYGEGRNVSANVSYRW</sequence>
<keyword evidence="10 15" id="KW-0798">TonB box</keyword>
<dbReference type="InterPro" id="IPR012910">
    <property type="entry name" value="Plug_dom"/>
</dbReference>
<gene>
    <name evidence="19" type="ORF">F126LOC_017920</name>
    <name evidence="18" type="ORF">H4F48_10315</name>
</gene>
<dbReference type="PANTHER" id="PTHR32552:SF68">
    <property type="entry name" value="FERRICHROME OUTER MEMBRANE TRANSPORTER_PHAGE RECEPTOR"/>
    <property type="match status" value="1"/>
</dbReference>
<evidence type="ECO:0000256" key="3">
    <source>
        <dbReference type="ARBA" id="ARBA00022448"/>
    </source>
</evidence>
<dbReference type="Proteomes" id="UP000762586">
    <property type="component" value="Unassembled WGS sequence"/>
</dbReference>
<comment type="similarity">
    <text evidence="2 14 15">Belongs to the TonB-dependent receptor family.</text>
</comment>
<accession>A0A433NJ94</accession>
<dbReference type="GO" id="GO:0038023">
    <property type="term" value="F:signaling receptor activity"/>
    <property type="evidence" value="ECO:0007669"/>
    <property type="project" value="InterPro"/>
</dbReference>
<dbReference type="SMART" id="SM00965">
    <property type="entry name" value="STN"/>
    <property type="match status" value="1"/>
</dbReference>
<dbReference type="AlphaFoldDB" id="A0A433NJ94"/>
<keyword evidence="8" id="KW-0408">Iron</keyword>
<reference evidence="19 20" key="2">
    <citation type="submission" date="2020-11" db="EMBL/GenBank/DDBJ databases">
        <title>Complete genome sequence of Pectobacterium brasiliense strain F126.</title>
        <authorList>
            <person name="Miroshnikov K."/>
            <person name="Vo T.N.H."/>
            <person name="Khodykina M.V."/>
            <person name="Kabanova A.P."/>
            <person name="Shneider M."/>
            <person name="Korzhenkov A."/>
            <person name="Toschakov S.V."/>
            <person name="Miroshnikov K.A."/>
            <person name="Ignatov A.N."/>
            <person name="Mikhailova Y.V."/>
            <person name="Shelenkov A."/>
            <person name="Yanushevich Y.G."/>
            <person name="Evseev P.V."/>
        </authorList>
    </citation>
    <scope>NUCLEOTIDE SEQUENCE [LARGE SCALE GENOMIC DNA]</scope>
    <source>
        <strain evidence="19 20">F126</strain>
    </source>
</reference>
<dbReference type="FunFam" id="2.40.170.20:FF:000005">
    <property type="entry name" value="TonB-dependent siderophore receptor"/>
    <property type="match status" value="1"/>
</dbReference>
<reference evidence="18 21" key="1">
    <citation type="submission" date="2020-07" db="EMBL/GenBank/DDBJ databases">
        <title>A pangenomic view of the genus Pectobacterium provides insights into genome organization, phylogeny, and virulence.</title>
        <authorList>
            <person name="Jonkheer E."/>
            <person name="Brankovics B."/>
            <person name="Houwers I."/>
            <person name="Van Der Wolf J."/>
            <person name="Bonants P."/>
            <person name="Vreeburg R."/>
            <person name="Bollema R."/>
            <person name="De Haan J."/>
            <person name="Berke L."/>
            <person name="De Ridder D."/>
            <person name="Smit S."/>
            <person name="Van Der Lee T.A.J."/>
        </authorList>
    </citation>
    <scope>NUCLEOTIDE SEQUENCE [LARGE SCALE GENOMIC DNA]</scope>
    <source>
        <strain evidence="18 21">NAK:384</strain>
    </source>
</reference>
<keyword evidence="4 14" id="KW-1134">Transmembrane beta strand</keyword>
<evidence type="ECO:0000256" key="7">
    <source>
        <dbReference type="ARBA" id="ARBA00022729"/>
    </source>
</evidence>
<dbReference type="EMBL" id="CP065031">
    <property type="protein sequence ID" value="QPK23490.1"/>
    <property type="molecule type" value="Genomic_DNA"/>
</dbReference>
<evidence type="ECO:0000313" key="19">
    <source>
        <dbReference type="EMBL" id="QPK23490.1"/>
    </source>
</evidence>
<dbReference type="InterPro" id="IPR036942">
    <property type="entry name" value="Beta-barrel_TonB_sf"/>
</dbReference>
<feature type="chain" id="PRO_5044603747" evidence="16">
    <location>
        <begin position="34"/>
        <end position="797"/>
    </location>
</feature>
<dbReference type="RefSeq" id="WP_119870615.1">
    <property type="nucleotide sequence ID" value="NZ_BSWF01000001.1"/>
</dbReference>
<evidence type="ECO:0000256" key="8">
    <source>
        <dbReference type="ARBA" id="ARBA00023004"/>
    </source>
</evidence>
<evidence type="ECO:0000256" key="4">
    <source>
        <dbReference type="ARBA" id="ARBA00022452"/>
    </source>
</evidence>
<evidence type="ECO:0000256" key="2">
    <source>
        <dbReference type="ARBA" id="ARBA00009810"/>
    </source>
</evidence>
<dbReference type="Pfam" id="PF07660">
    <property type="entry name" value="STN"/>
    <property type="match status" value="1"/>
</dbReference>
<evidence type="ECO:0000256" key="1">
    <source>
        <dbReference type="ARBA" id="ARBA00004571"/>
    </source>
</evidence>
<keyword evidence="21" id="KW-1185">Reference proteome</keyword>
<protein>
    <submittedName>
        <fullName evidence="19">TonB-dependent siderophore receptor</fullName>
    </submittedName>
</protein>
<dbReference type="InterPro" id="IPR010105">
    <property type="entry name" value="TonB_sidphr_rcpt"/>
</dbReference>
<keyword evidence="9" id="KW-0406">Ion transport</keyword>
<dbReference type="Proteomes" id="UP000269351">
    <property type="component" value="Chromosome"/>
</dbReference>
<dbReference type="Pfam" id="PF00593">
    <property type="entry name" value="TonB_dep_Rec_b-barrel"/>
    <property type="match status" value="1"/>
</dbReference>
<dbReference type="SUPFAM" id="SSF56935">
    <property type="entry name" value="Porins"/>
    <property type="match status" value="1"/>
</dbReference>
<keyword evidence="7 16" id="KW-0732">Signal</keyword>
<keyword evidence="6 14" id="KW-0812">Transmembrane</keyword>
<keyword evidence="3 14" id="KW-0813">Transport</keyword>
<dbReference type="InterPro" id="IPR011662">
    <property type="entry name" value="Secretin/TonB_short_N"/>
</dbReference>
<evidence type="ECO:0000256" key="13">
    <source>
        <dbReference type="ARBA" id="ARBA00023237"/>
    </source>
</evidence>
<evidence type="ECO:0000256" key="5">
    <source>
        <dbReference type="ARBA" id="ARBA00022496"/>
    </source>
</evidence>
<dbReference type="InterPro" id="IPR000531">
    <property type="entry name" value="Beta-barrel_TonB"/>
</dbReference>
<evidence type="ECO:0000256" key="15">
    <source>
        <dbReference type="RuleBase" id="RU003357"/>
    </source>
</evidence>
<dbReference type="GO" id="GO:0009279">
    <property type="term" value="C:cell outer membrane"/>
    <property type="evidence" value="ECO:0007669"/>
    <property type="project" value="UniProtKB-SubCell"/>
</dbReference>